<organism evidence="4 5">
    <name type="scientific">Caenorhabditis auriculariae</name>
    <dbReference type="NCBI Taxonomy" id="2777116"/>
    <lineage>
        <taxon>Eukaryota</taxon>
        <taxon>Metazoa</taxon>
        <taxon>Ecdysozoa</taxon>
        <taxon>Nematoda</taxon>
        <taxon>Chromadorea</taxon>
        <taxon>Rhabditida</taxon>
        <taxon>Rhabditina</taxon>
        <taxon>Rhabditomorpha</taxon>
        <taxon>Rhabditoidea</taxon>
        <taxon>Rhabditidae</taxon>
        <taxon>Peloderinae</taxon>
        <taxon>Caenorhabditis</taxon>
    </lineage>
</organism>
<accession>A0A8S1H8I3</accession>
<dbReference type="Proteomes" id="UP000835052">
    <property type="component" value="Unassembled WGS sequence"/>
</dbReference>
<dbReference type="InterPro" id="IPR053079">
    <property type="entry name" value="SPS2_domain"/>
</dbReference>
<evidence type="ECO:0000313" key="5">
    <source>
        <dbReference type="Proteomes" id="UP000835052"/>
    </source>
</evidence>
<gene>
    <name evidence="4" type="ORF">CAUJ_LOCUS8072</name>
</gene>
<keyword evidence="5" id="KW-1185">Reference proteome</keyword>
<dbReference type="Pfam" id="PF01030">
    <property type="entry name" value="Recep_L_domain"/>
    <property type="match status" value="1"/>
</dbReference>
<keyword evidence="2" id="KW-0732">Signal</keyword>
<dbReference type="EMBL" id="CAJGYM010000026">
    <property type="protein sequence ID" value="CAD6192153.1"/>
    <property type="molecule type" value="Genomic_DNA"/>
</dbReference>
<evidence type="ECO:0000313" key="4">
    <source>
        <dbReference type="EMBL" id="CAD6192153.1"/>
    </source>
</evidence>
<comment type="caution">
    <text evidence="4">The sequence shown here is derived from an EMBL/GenBank/DDBJ whole genome shotgun (WGS) entry which is preliminary data.</text>
</comment>
<sequence length="460" mass="52444">MLLCVVAIINLIISQVSTTNNVSRVCPLWNELTMATMKDCDEWIADPRLGGKKVVVDAGRWTPEAWKNVTSRVWSLRNVTIFLNATKYVHFDFSSFTSFKDSALNVTSNNHLLEISFNKTFDDFSSMFGLAIKLRGNGILPKRIIDKVAFFCAQCDIQAFRECSFPNPIQSDSEYEKCNEVYGNMMFGTEFREIYPLPLFSRVRGCIHVVGTRIKDMSFLNHVDVHCEGLPMNNVIANNLYACHDRFNHDPRFKLTVKTEFDCLKGECLGDKVTKEFSTNYLGCSRVQSDLTITNSSGSFDIMHLSSIREIIGQLTVRNHNASVFHFPLLRKIESQSCPALRIENMTNLARFYVSPLLKMSCEDDDSPVVVIRNNTKLRVSPIFYRTFQNIPHELEGVKFRGDEQLAILIKVLTAIVLFMTFLLFAEVFVFLIREEPEQALTTVSTSGKTKRGYTLSRSR</sequence>
<feature type="chain" id="PRO_5035730975" description="Receptor L-domain domain-containing protein" evidence="2">
    <location>
        <begin position="19"/>
        <end position="460"/>
    </location>
</feature>
<dbReference type="OrthoDB" id="5777857at2759"/>
<protein>
    <recommendedName>
        <fullName evidence="3">Receptor L-domain domain-containing protein</fullName>
    </recommendedName>
</protein>
<dbReference type="PANTHER" id="PTHR21662">
    <property type="entry name" value="RECEPTOR PROTEIN-TYROSINE KINASE"/>
    <property type="match status" value="1"/>
</dbReference>
<keyword evidence="1" id="KW-0812">Transmembrane</keyword>
<dbReference type="AlphaFoldDB" id="A0A8S1H8I3"/>
<dbReference type="InterPro" id="IPR036941">
    <property type="entry name" value="Rcpt_L-dom_sf"/>
</dbReference>
<feature type="transmembrane region" description="Helical" evidence="1">
    <location>
        <begin position="408"/>
        <end position="433"/>
    </location>
</feature>
<keyword evidence="1" id="KW-1133">Transmembrane helix</keyword>
<feature type="domain" description="Receptor L-domain" evidence="3">
    <location>
        <begin position="283"/>
        <end position="383"/>
    </location>
</feature>
<reference evidence="4" key="1">
    <citation type="submission" date="2020-10" db="EMBL/GenBank/DDBJ databases">
        <authorList>
            <person name="Kikuchi T."/>
        </authorList>
    </citation>
    <scope>NUCLEOTIDE SEQUENCE</scope>
    <source>
        <strain evidence="4">NKZ352</strain>
    </source>
</reference>
<feature type="signal peptide" evidence="2">
    <location>
        <begin position="1"/>
        <end position="18"/>
    </location>
</feature>
<dbReference type="PANTHER" id="PTHR21662:SF20">
    <property type="entry name" value="RECEPTOR L-DOMAIN DOMAIN-CONTAINING PROTEIN"/>
    <property type="match status" value="1"/>
</dbReference>
<evidence type="ECO:0000259" key="3">
    <source>
        <dbReference type="Pfam" id="PF01030"/>
    </source>
</evidence>
<evidence type="ECO:0000256" key="1">
    <source>
        <dbReference type="SAM" id="Phobius"/>
    </source>
</evidence>
<evidence type="ECO:0000256" key="2">
    <source>
        <dbReference type="SAM" id="SignalP"/>
    </source>
</evidence>
<dbReference type="InterPro" id="IPR000494">
    <property type="entry name" value="Rcpt_L-dom"/>
</dbReference>
<dbReference type="SUPFAM" id="SSF52058">
    <property type="entry name" value="L domain-like"/>
    <property type="match status" value="1"/>
</dbReference>
<dbReference type="Gene3D" id="3.80.20.20">
    <property type="entry name" value="Receptor L-domain"/>
    <property type="match status" value="1"/>
</dbReference>
<proteinExistence type="predicted"/>
<keyword evidence="1" id="KW-0472">Membrane</keyword>
<name>A0A8S1H8I3_9PELO</name>